<comment type="caution">
    <text evidence="1">The sequence shown here is derived from an EMBL/GenBank/DDBJ whole genome shotgun (WGS) entry which is preliminary data.</text>
</comment>
<organism evidence="1 2">
    <name type="scientific">Vairimorpha ceranae</name>
    <dbReference type="NCBI Taxonomy" id="40302"/>
    <lineage>
        <taxon>Eukaryota</taxon>
        <taxon>Fungi</taxon>
        <taxon>Fungi incertae sedis</taxon>
        <taxon>Microsporidia</taxon>
        <taxon>Nosematidae</taxon>
        <taxon>Vairimorpha</taxon>
    </lineage>
</organism>
<dbReference type="Proteomes" id="UP000034350">
    <property type="component" value="Unassembled WGS sequence"/>
</dbReference>
<reference evidence="1 2" key="1">
    <citation type="journal article" date="2015" name="Environ. Microbiol.">
        <title>Genome analyses suggest the presence of polyploidy and recent human-driven expansions in eight global populations of the honeybee pathogen Nosema ceranae.</title>
        <authorList>
            <person name="Pelin A."/>
            <person name="Selman M."/>
            <person name="Aris-Brosou S."/>
            <person name="Farinelli L."/>
            <person name="Corradi N."/>
        </authorList>
    </citation>
    <scope>NUCLEOTIDE SEQUENCE [LARGE SCALE GENOMIC DNA]</scope>
    <source>
        <strain evidence="1 2">PA08 1199</strain>
    </source>
</reference>
<accession>A0A0F9WQD9</accession>
<gene>
    <name evidence="1" type="ORF">AAJ76_3000032614</name>
</gene>
<name>A0A0F9WQD9_9MICR</name>
<sequence>MADIFFEYGIPFPFYHINFVFPDKKDLPEPIKFPKSSYNLTFSRTIFNGRLKVLSENTFALYQESKPRLTIVGNKSLTFCLRGSIIKIESTRSYVYIKTRKHFYSYDYTTFKVWDLEIEDFCIIDDILYVVHKNFISAFNGEKNIARTMCDKNIRFIRGTTNNLVIVTKDYKVIVLNRYSIDSGRLVYHNESIIGIEISEDLIALKTPSLIIVVGYLNKKVEKIRCEGSFKLKMWNNVIVVNLRRGAFKYFEIKNLQNSKTVLYEEIIGDFDIFREDLYVLTRSGIYSWQKDNNLFIKLNVIWKFSLFFNTIFKQHYVLPDPEKKTKLDFLDLGINELIKKDKQRLFNKKTEEDKTTFKFDIKDRKKTKRGGF</sequence>
<dbReference type="AlphaFoldDB" id="A0A0F9WQD9"/>
<dbReference type="VEuPathDB" id="MicrosporidiaDB:G9O61_00g016550"/>
<dbReference type="GeneID" id="36319941"/>
<dbReference type="VEuPathDB" id="MicrosporidiaDB:AAJ76_3000032614"/>
<keyword evidence="2" id="KW-1185">Reference proteome</keyword>
<dbReference type="VEuPathDB" id="MicrosporidiaDB:NCER_100490"/>
<protein>
    <submittedName>
        <fullName evidence="1">Uncharacterized protein</fullName>
    </submittedName>
</protein>
<proteinExistence type="predicted"/>
<dbReference type="EMBL" id="JPQZ01000030">
    <property type="protein sequence ID" value="KKO75158.1"/>
    <property type="molecule type" value="Genomic_DNA"/>
</dbReference>
<dbReference type="RefSeq" id="XP_024330900.1">
    <property type="nucleotide sequence ID" value="XM_024475010.1"/>
</dbReference>
<evidence type="ECO:0000313" key="2">
    <source>
        <dbReference type="Proteomes" id="UP000034350"/>
    </source>
</evidence>
<evidence type="ECO:0000313" key="1">
    <source>
        <dbReference type="EMBL" id="KKO75158.1"/>
    </source>
</evidence>